<dbReference type="EMBL" id="CM007385">
    <property type="protein sequence ID" value="ONK70421.1"/>
    <property type="molecule type" value="Genomic_DNA"/>
</dbReference>
<organism evidence="1 2">
    <name type="scientific">Asparagus officinalis</name>
    <name type="common">Garden asparagus</name>
    <dbReference type="NCBI Taxonomy" id="4686"/>
    <lineage>
        <taxon>Eukaryota</taxon>
        <taxon>Viridiplantae</taxon>
        <taxon>Streptophyta</taxon>
        <taxon>Embryophyta</taxon>
        <taxon>Tracheophyta</taxon>
        <taxon>Spermatophyta</taxon>
        <taxon>Magnoliopsida</taxon>
        <taxon>Liliopsida</taxon>
        <taxon>Asparagales</taxon>
        <taxon>Asparagaceae</taxon>
        <taxon>Asparagoideae</taxon>
        <taxon>Asparagus</taxon>
    </lineage>
</organism>
<protein>
    <submittedName>
        <fullName evidence="1">Uncharacterized protein</fullName>
    </submittedName>
</protein>
<keyword evidence="2" id="KW-1185">Reference proteome</keyword>
<proteinExistence type="predicted"/>
<reference evidence="2" key="1">
    <citation type="journal article" date="2017" name="Nat. Commun.">
        <title>The asparagus genome sheds light on the origin and evolution of a young Y chromosome.</title>
        <authorList>
            <person name="Harkess A."/>
            <person name="Zhou J."/>
            <person name="Xu C."/>
            <person name="Bowers J.E."/>
            <person name="Van der Hulst R."/>
            <person name="Ayyampalayam S."/>
            <person name="Mercati F."/>
            <person name="Riccardi P."/>
            <person name="McKain M.R."/>
            <person name="Kakrana A."/>
            <person name="Tang H."/>
            <person name="Ray J."/>
            <person name="Groenendijk J."/>
            <person name="Arikit S."/>
            <person name="Mathioni S.M."/>
            <person name="Nakano M."/>
            <person name="Shan H."/>
            <person name="Telgmann-Rauber A."/>
            <person name="Kanno A."/>
            <person name="Yue Z."/>
            <person name="Chen H."/>
            <person name="Li W."/>
            <person name="Chen Y."/>
            <person name="Xu X."/>
            <person name="Zhang Y."/>
            <person name="Luo S."/>
            <person name="Chen H."/>
            <person name="Gao J."/>
            <person name="Mao Z."/>
            <person name="Pires J.C."/>
            <person name="Luo M."/>
            <person name="Kudrna D."/>
            <person name="Wing R.A."/>
            <person name="Meyers B.C."/>
            <person name="Yi K."/>
            <person name="Kong H."/>
            <person name="Lavrijsen P."/>
            <person name="Sunseri F."/>
            <person name="Falavigna A."/>
            <person name="Ye Y."/>
            <person name="Leebens-Mack J.H."/>
            <person name="Chen G."/>
        </authorList>
    </citation>
    <scope>NUCLEOTIDE SEQUENCE [LARGE SCALE GENOMIC DNA]</scope>
    <source>
        <strain evidence="2">cv. DH0086</strain>
    </source>
</reference>
<evidence type="ECO:0000313" key="2">
    <source>
        <dbReference type="Proteomes" id="UP000243459"/>
    </source>
</evidence>
<name>A0A5P1F140_ASPOF</name>
<evidence type="ECO:0000313" key="1">
    <source>
        <dbReference type="EMBL" id="ONK70421.1"/>
    </source>
</evidence>
<sequence length="108" mass="11446">MGPTAALYGSKRSLGVQAHSRVHKPYVGMMYGRWAQPFRHHQTSIGRMMLSEEAYGRTMPAASFGDVVVSGGLRWVGGGDSGSGGGGSSLSQLDVHADEPKLDLSLKL</sequence>
<dbReference type="Gramene" id="ONK70421">
    <property type="protein sequence ID" value="ONK70421"/>
    <property type="gene ID" value="A4U43_C05F33560"/>
</dbReference>
<dbReference type="AlphaFoldDB" id="A0A5P1F140"/>
<gene>
    <name evidence="1" type="ORF">A4U43_C05F33560</name>
</gene>
<dbReference type="Proteomes" id="UP000243459">
    <property type="component" value="Chromosome 5"/>
</dbReference>
<accession>A0A5P1F140</accession>